<dbReference type="OrthoDB" id="2112909at2"/>
<gene>
    <name evidence="2" type="ORF">EDD75_1946</name>
</gene>
<dbReference type="RefSeq" id="WP_123931474.1">
    <property type="nucleotide sequence ID" value="NZ_RKRE01000003.1"/>
</dbReference>
<dbReference type="AlphaFoldDB" id="A0A3N5AE43"/>
<dbReference type="Proteomes" id="UP000282654">
    <property type="component" value="Unassembled WGS sequence"/>
</dbReference>
<keyword evidence="3" id="KW-1185">Reference proteome</keyword>
<evidence type="ECO:0000313" key="2">
    <source>
        <dbReference type="EMBL" id="RPF42833.1"/>
    </source>
</evidence>
<evidence type="ECO:0000256" key="1">
    <source>
        <dbReference type="SAM" id="Phobius"/>
    </source>
</evidence>
<keyword evidence="1" id="KW-0812">Transmembrane</keyword>
<keyword evidence="1" id="KW-1133">Transmembrane helix</keyword>
<dbReference type="EMBL" id="RKRE01000003">
    <property type="protein sequence ID" value="RPF42833.1"/>
    <property type="molecule type" value="Genomic_DNA"/>
</dbReference>
<sequence length="83" mass="9547">MLYVLLLLLFYVTVTYFEVPRMLKNGMRRELYAFIIISLLGFILAVGQIFHWPLPNVTKGIEALVRPVSEAVEGWLLPPELRG</sequence>
<accession>A0A3N5AE43</accession>
<organism evidence="2 3">
    <name type="scientific">Thermodesulfitimonas autotrophica</name>
    <dbReference type="NCBI Taxonomy" id="1894989"/>
    <lineage>
        <taxon>Bacteria</taxon>
        <taxon>Bacillati</taxon>
        <taxon>Bacillota</taxon>
        <taxon>Clostridia</taxon>
        <taxon>Thermoanaerobacterales</taxon>
        <taxon>Thermoanaerobacteraceae</taxon>
        <taxon>Thermodesulfitimonas</taxon>
    </lineage>
</organism>
<protein>
    <submittedName>
        <fullName evidence="2">Uncharacterized protein</fullName>
    </submittedName>
</protein>
<keyword evidence="1" id="KW-0472">Membrane</keyword>
<reference evidence="2 3" key="1">
    <citation type="submission" date="2018-11" db="EMBL/GenBank/DDBJ databases">
        <title>Genomic Encyclopedia of Type Strains, Phase IV (KMG-IV): sequencing the most valuable type-strain genomes for metagenomic binning, comparative biology and taxonomic classification.</title>
        <authorList>
            <person name="Goeker M."/>
        </authorList>
    </citation>
    <scope>NUCLEOTIDE SEQUENCE [LARGE SCALE GENOMIC DNA]</scope>
    <source>
        <strain evidence="2 3">DSM 102936</strain>
    </source>
</reference>
<feature type="transmembrane region" description="Helical" evidence="1">
    <location>
        <begin position="31"/>
        <end position="50"/>
    </location>
</feature>
<comment type="caution">
    <text evidence="2">The sequence shown here is derived from an EMBL/GenBank/DDBJ whole genome shotgun (WGS) entry which is preliminary data.</text>
</comment>
<evidence type="ECO:0000313" key="3">
    <source>
        <dbReference type="Proteomes" id="UP000282654"/>
    </source>
</evidence>
<proteinExistence type="predicted"/>
<name>A0A3N5AE43_9THEO</name>